<dbReference type="Gene3D" id="3.30.1220.10">
    <property type="entry name" value="CobW-like, C-terminal domain"/>
    <property type="match status" value="1"/>
</dbReference>
<dbReference type="Pfam" id="PF07683">
    <property type="entry name" value="CobW_C"/>
    <property type="match status" value="1"/>
</dbReference>
<dbReference type="SUPFAM" id="SSF52540">
    <property type="entry name" value="P-loop containing nucleoside triphosphate hydrolases"/>
    <property type="match status" value="1"/>
</dbReference>
<dbReference type="InterPro" id="IPR011629">
    <property type="entry name" value="CobW-like_C"/>
</dbReference>
<feature type="domain" description="CobW C-terminal" evidence="6">
    <location>
        <begin position="241"/>
        <end position="342"/>
    </location>
</feature>
<keyword evidence="3" id="KW-0143">Chaperone</keyword>
<dbReference type="SMART" id="SM00833">
    <property type="entry name" value="CobW_C"/>
    <property type="match status" value="1"/>
</dbReference>
<name>A0ABP9CKX8_9ACTN</name>
<evidence type="ECO:0000256" key="4">
    <source>
        <dbReference type="ARBA" id="ARBA00034320"/>
    </source>
</evidence>
<dbReference type="InterPro" id="IPR003495">
    <property type="entry name" value="CobW/HypB/UreG_nucleotide-bd"/>
</dbReference>
<evidence type="ECO:0000259" key="6">
    <source>
        <dbReference type="SMART" id="SM00833"/>
    </source>
</evidence>
<sequence>MTAAPVPVVVLAGFLGAGKTTLLNHLLSNTIGVRLGVIVNDFGAVGIDALLVAGQVDGVVDLGNGCVCCAVEGDELESALTRIARASRGVDAIVIEASGLAEPRSLIRMVVGGASRAFRYGGLVEVVDAAAFPDTRRRHPELDAHVRLADLVVIGKTDQASPAELAAVRGTITSLCGPVPVVEAAHGRIDPALLFDERGAVAAPDLPRQMTLDDLLRESAHKGATSGGKAQYASPHPHAGYDTVSYVHEGPLHPRRLAALLEDAPAGLYRTKGVVALADPDDCGSFEIQTVGRYIHARRRSVGAAEAPRRDADGPAASGTRLVAIGTGIDEQALVAALDACRTQPDEPPDEQAMLSILRYLD</sequence>
<dbReference type="RefSeq" id="WP_307810703.1">
    <property type="nucleotide sequence ID" value="NZ_BAABKQ010000001.1"/>
</dbReference>
<keyword evidence="1" id="KW-0547">Nucleotide-binding</keyword>
<organism evidence="7 8">
    <name type="scientific">Tomitella cavernea</name>
    <dbReference type="NCBI Taxonomy" id="1387982"/>
    <lineage>
        <taxon>Bacteria</taxon>
        <taxon>Bacillati</taxon>
        <taxon>Actinomycetota</taxon>
        <taxon>Actinomycetes</taxon>
        <taxon>Mycobacteriales</taxon>
        <taxon>Tomitella</taxon>
    </lineage>
</organism>
<dbReference type="InterPro" id="IPR036627">
    <property type="entry name" value="CobW-likC_sf"/>
</dbReference>
<dbReference type="Proteomes" id="UP001500839">
    <property type="component" value="Unassembled WGS sequence"/>
</dbReference>
<dbReference type="InterPro" id="IPR051316">
    <property type="entry name" value="Zinc-reg_GTPase_activator"/>
</dbReference>
<gene>
    <name evidence="7" type="ORF">GCM10023353_16980</name>
</gene>
<accession>A0ABP9CKX8</accession>
<dbReference type="Pfam" id="PF02492">
    <property type="entry name" value="cobW"/>
    <property type="match status" value="1"/>
</dbReference>
<dbReference type="CDD" id="cd03112">
    <property type="entry name" value="CobW-like"/>
    <property type="match status" value="1"/>
</dbReference>
<proteinExistence type="inferred from homology"/>
<evidence type="ECO:0000313" key="8">
    <source>
        <dbReference type="Proteomes" id="UP001500839"/>
    </source>
</evidence>
<protein>
    <submittedName>
        <fullName evidence="7">GTP-binding protein</fullName>
    </submittedName>
</protein>
<dbReference type="SUPFAM" id="SSF90002">
    <property type="entry name" value="Hypothetical protein YjiA, C-terminal domain"/>
    <property type="match status" value="1"/>
</dbReference>
<dbReference type="EMBL" id="BAABKQ010000001">
    <property type="protein sequence ID" value="GAA4812738.1"/>
    <property type="molecule type" value="Genomic_DNA"/>
</dbReference>
<comment type="caution">
    <text evidence="7">The sequence shown here is derived from an EMBL/GenBank/DDBJ whole genome shotgun (WGS) entry which is preliminary data.</text>
</comment>
<evidence type="ECO:0000256" key="1">
    <source>
        <dbReference type="ARBA" id="ARBA00022741"/>
    </source>
</evidence>
<evidence type="ECO:0000256" key="3">
    <source>
        <dbReference type="ARBA" id="ARBA00023186"/>
    </source>
</evidence>
<evidence type="ECO:0000256" key="2">
    <source>
        <dbReference type="ARBA" id="ARBA00022801"/>
    </source>
</evidence>
<evidence type="ECO:0000256" key="5">
    <source>
        <dbReference type="ARBA" id="ARBA00049117"/>
    </source>
</evidence>
<dbReference type="Gene3D" id="3.40.50.300">
    <property type="entry name" value="P-loop containing nucleotide triphosphate hydrolases"/>
    <property type="match status" value="1"/>
</dbReference>
<keyword evidence="2" id="KW-0378">Hydrolase</keyword>
<keyword evidence="8" id="KW-1185">Reference proteome</keyword>
<dbReference type="PANTHER" id="PTHR13748:SF62">
    <property type="entry name" value="COBW DOMAIN-CONTAINING PROTEIN"/>
    <property type="match status" value="1"/>
</dbReference>
<reference evidence="8" key="1">
    <citation type="journal article" date="2019" name="Int. J. Syst. Evol. Microbiol.">
        <title>The Global Catalogue of Microorganisms (GCM) 10K type strain sequencing project: providing services to taxonomists for standard genome sequencing and annotation.</title>
        <authorList>
            <consortium name="The Broad Institute Genomics Platform"/>
            <consortium name="The Broad Institute Genome Sequencing Center for Infectious Disease"/>
            <person name="Wu L."/>
            <person name="Ma J."/>
        </authorList>
    </citation>
    <scope>NUCLEOTIDE SEQUENCE [LARGE SCALE GENOMIC DNA]</scope>
    <source>
        <strain evidence="8">JCM 18542</strain>
    </source>
</reference>
<comment type="similarity">
    <text evidence="4">Belongs to the SIMIBI class G3E GTPase family. ZNG1 subfamily.</text>
</comment>
<dbReference type="InterPro" id="IPR027417">
    <property type="entry name" value="P-loop_NTPase"/>
</dbReference>
<dbReference type="PANTHER" id="PTHR13748">
    <property type="entry name" value="COBW-RELATED"/>
    <property type="match status" value="1"/>
</dbReference>
<evidence type="ECO:0000313" key="7">
    <source>
        <dbReference type="EMBL" id="GAA4812738.1"/>
    </source>
</evidence>
<comment type="catalytic activity">
    <reaction evidence="5">
        <text>GTP + H2O = GDP + phosphate + H(+)</text>
        <dbReference type="Rhea" id="RHEA:19669"/>
        <dbReference type="ChEBI" id="CHEBI:15377"/>
        <dbReference type="ChEBI" id="CHEBI:15378"/>
        <dbReference type="ChEBI" id="CHEBI:37565"/>
        <dbReference type="ChEBI" id="CHEBI:43474"/>
        <dbReference type="ChEBI" id="CHEBI:58189"/>
    </reaction>
    <physiologicalReaction direction="left-to-right" evidence="5">
        <dbReference type="Rhea" id="RHEA:19670"/>
    </physiologicalReaction>
</comment>